<accession>A0AAV5WUM8</accession>
<dbReference type="PANTHER" id="PTHR22663">
    <property type="entry name" value="RING FINGER PROTEIN NARYA-RELATED"/>
    <property type="match status" value="1"/>
</dbReference>
<evidence type="ECO:0000256" key="1">
    <source>
        <dbReference type="ARBA" id="ARBA00022723"/>
    </source>
</evidence>
<keyword evidence="3" id="KW-0862">Zinc</keyword>
<protein>
    <recommendedName>
        <fullName evidence="8">RING-type domain-containing protein</fullName>
    </recommendedName>
</protein>
<dbReference type="AlphaFoldDB" id="A0AAV5WUM8"/>
<keyword evidence="6" id="KW-0175">Coiled coil</keyword>
<proteinExistence type="predicted"/>
<dbReference type="GO" id="GO:0016925">
    <property type="term" value="P:protein sumoylation"/>
    <property type="evidence" value="ECO:0007669"/>
    <property type="project" value="TreeGrafter"/>
</dbReference>
<evidence type="ECO:0000256" key="3">
    <source>
        <dbReference type="ARBA" id="ARBA00022833"/>
    </source>
</evidence>
<dbReference type="EMBL" id="BTSY01000006">
    <property type="protein sequence ID" value="GMT34343.1"/>
    <property type="molecule type" value="Genomic_DNA"/>
</dbReference>
<feature type="coiled-coil region" evidence="6">
    <location>
        <begin position="124"/>
        <end position="165"/>
    </location>
</feature>
<keyword evidence="1" id="KW-0479">Metal-binding</keyword>
<evidence type="ECO:0000313" key="9">
    <source>
        <dbReference type="EMBL" id="GMT34343.1"/>
    </source>
</evidence>
<dbReference type="Gene3D" id="3.30.40.10">
    <property type="entry name" value="Zinc/RING finger domain, C3HC4 (zinc finger)"/>
    <property type="match status" value="1"/>
</dbReference>
<evidence type="ECO:0000256" key="4">
    <source>
        <dbReference type="ARBA" id="ARBA00023254"/>
    </source>
</evidence>
<evidence type="ECO:0000256" key="7">
    <source>
        <dbReference type="SAM" id="MobiDB-lite"/>
    </source>
</evidence>
<sequence>MDFVHCNACQDAPCAESRSFWFTSCTHIFCKKCVGKLRIPSGAQIMCVLCKKPCNVIEIGPNLPPKVKKLFTPIEKTMQQQRAILKKALGFQEEQLKSLMEFAKKERDMLMKAMKANHQAKGIITKITKEKTELQSTVESHRKRLEEFEKHIKELQSSISAGKRTPASSARSAHHFMNGTSQSDPTCYNLDMSMSSVLNSSNESSGSFHGFLSGGGGTNYIPMASEPSTPLCSQMSVVSEMTTPKILGLPKAVRGENPYLAMWNRTSVERQKRTGPGTSTGNRNKSMDAADIAAAAAAGRKTFGM</sequence>
<dbReference type="PANTHER" id="PTHR22663:SF17">
    <property type="entry name" value="RING FINGER PROTEIN NARYA-RELATED"/>
    <property type="match status" value="1"/>
</dbReference>
<dbReference type="InterPro" id="IPR042123">
    <property type="entry name" value="Zip3/RNF212-like"/>
</dbReference>
<feature type="region of interest" description="Disordered" evidence="7">
    <location>
        <begin position="266"/>
        <end position="287"/>
    </location>
</feature>
<dbReference type="PROSITE" id="PS00518">
    <property type="entry name" value="ZF_RING_1"/>
    <property type="match status" value="1"/>
</dbReference>
<evidence type="ECO:0000256" key="6">
    <source>
        <dbReference type="SAM" id="Coils"/>
    </source>
</evidence>
<feature type="domain" description="RING-type" evidence="8">
    <location>
        <begin position="6"/>
        <end position="51"/>
    </location>
</feature>
<evidence type="ECO:0000256" key="5">
    <source>
        <dbReference type="PROSITE-ProRule" id="PRU00175"/>
    </source>
</evidence>
<dbReference type="SUPFAM" id="SSF57850">
    <property type="entry name" value="RING/U-box"/>
    <property type="match status" value="1"/>
</dbReference>
<evidence type="ECO:0000256" key="2">
    <source>
        <dbReference type="ARBA" id="ARBA00022771"/>
    </source>
</evidence>
<dbReference type="InterPro" id="IPR013083">
    <property type="entry name" value="Znf_RING/FYVE/PHD"/>
</dbReference>
<reference evidence="9" key="1">
    <citation type="submission" date="2023-10" db="EMBL/GenBank/DDBJ databases">
        <title>Genome assembly of Pristionchus species.</title>
        <authorList>
            <person name="Yoshida K."/>
            <person name="Sommer R.J."/>
        </authorList>
    </citation>
    <scope>NUCLEOTIDE SEQUENCE</scope>
    <source>
        <strain evidence="9">RS5133</strain>
    </source>
</reference>
<dbReference type="PROSITE" id="PS50089">
    <property type="entry name" value="ZF_RING_2"/>
    <property type="match status" value="1"/>
</dbReference>
<organism evidence="9 10">
    <name type="scientific">Pristionchus fissidentatus</name>
    <dbReference type="NCBI Taxonomy" id="1538716"/>
    <lineage>
        <taxon>Eukaryota</taxon>
        <taxon>Metazoa</taxon>
        <taxon>Ecdysozoa</taxon>
        <taxon>Nematoda</taxon>
        <taxon>Chromadorea</taxon>
        <taxon>Rhabditida</taxon>
        <taxon>Rhabditina</taxon>
        <taxon>Diplogasteromorpha</taxon>
        <taxon>Diplogasteroidea</taxon>
        <taxon>Neodiplogasteridae</taxon>
        <taxon>Pristionchus</taxon>
    </lineage>
</organism>
<evidence type="ECO:0000259" key="8">
    <source>
        <dbReference type="PROSITE" id="PS50089"/>
    </source>
</evidence>
<name>A0AAV5WUM8_9BILA</name>
<keyword evidence="2 5" id="KW-0863">Zinc-finger</keyword>
<gene>
    <name evidence="9" type="ORF">PFISCL1PPCAC_25640</name>
</gene>
<dbReference type="Proteomes" id="UP001432322">
    <property type="component" value="Unassembled WGS sequence"/>
</dbReference>
<keyword evidence="10" id="KW-1185">Reference proteome</keyword>
<dbReference type="InterPro" id="IPR017907">
    <property type="entry name" value="Znf_RING_CS"/>
</dbReference>
<dbReference type="GO" id="GO:0000795">
    <property type="term" value="C:synaptonemal complex"/>
    <property type="evidence" value="ECO:0007669"/>
    <property type="project" value="InterPro"/>
</dbReference>
<keyword evidence="4" id="KW-0469">Meiosis</keyword>
<dbReference type="InterPro" id="IPR001841">
    <property type="entry name" value="Znf_RING"/>
</dbReference>
<dbReference type="GO" id="GO:0008270">
    <property type="term" value="F:zinc ion binding"/>
    <property type="evidence" value="ECO:0007669"/>
    <property type="project" value="UniProtKB-KW"/>
</dbReference>
<dbReference type="Pfam" id="PF14634">
    <property type="entry name" value="zf-RING_5"/>
    <property type="match status" value="1"/>
</dbReference>
<comment type="caution">
    <text evidence="9">The sequence shown here is derived from an EMBL/GenBank/DDBJ whole genome shotgun (WGS) entry which is preliminary data.</text>
</comment>
<evidence type="ECO:0000313" key="10">
    <source>
        <dbReference type="Proteomes" id="UP001432322"/>
    </source>
</evidence>
<dbReference type="GO" id="GO:0019789">
    <property type="term" value="F:SUMO transferase activity"/>
    <property type="evidence" value="ECO:0007669"/>
    <property type="project" value="InterPro"/>
</dbReference>
<dbReference type="GO" id="GO:0007131">
    <property type="term" value="P:reciprocal meiotic recombination"/>
    <property type="evidence" value="ECO:0007669"/>
    <property type="project" value="InterPro"/>
</dbReference>
<dbReference type="GO" id="GO:0007129">
    <property type="term" value="P:homologous chromosome pairing at meiosis"/>
    <property type="evidence" value="ECO:0007669"/>
    <property type="project" value="TreeGrafter"/>
</dbReference>